<evidence type="ECO:0000313" key="1">
    <source>
        <dbReference type="EMBL" id="EMH64704.1"/>
    </source>
</evidence>
<organism evidence="1 2">
    <name type="scientific">Helicobacter pylori HP260AFii</name>
    <dbReference type="NCBI Taxonomy" id="1159077"/>
    <lineage>
        <taxon>Bacteria</taxon>
        <taxon>Pseudomonadati</taxon>
        <taxon>Campylobacterota</taxon>
        <taxon>Epsilonproteobacteria</taxon>
        <taxon>Campylobacterales</taxon>
        <taxon>Helicobacteraceae</taxon>
        <taxon>Helicobacter</taxon>
    </lineage>
</organism>
<gene>
    <name evidence="1" type="ORF">HMPREF1449_01496</name>
</gene>
<reference evidence="1 2" key="1">
    <citation type="submission" date="2012-12" db="EMBL/GenBank/DDBJ databases">
        <authorList>
            <person name="Weinstock G."/>
            <person name="Sodergren E."/>
            <person name="Lobos E.A."/>
            <person name="Fulton L."/>
            <person name="Fulton R."/>
            <person name="Courtney L."/>
            <person name="Fronick C."/>
            <person name="O'Laughlin M."/>
            <person name="Godfrey J."/>
            <person name="Wilson R.M."/>
            <person name="Miner T."/>
            <person name="Farmer C."/>
            <person name="Delehaunty K."/>
            <person name="Cordes M."/>
            <person name="Minx P."/>
            <person name="Tomlinson C."/>
            <person name="Chen J."/>
            <person name="Wollam A."/>
            <person name="Pepin K.H."/>
            <person name="Bhonagiri V."/>
            <person name="Zhang X."/>
            <person name="Suruliraj S."/>
            <person name="Antonio M."/>
            <person name="Secka O."/>
            <person name="Thomas J."/>
            <person name="Warren W."/>
            <person name="Mitreva M."/>
            <person name="Mardis E.R."/>
            <person name="Wilson R.K."/>
        </authorList>
    </citation>
    <scope>NUCLEOTIDE SEQUENCE [LARGE SCALE GENOMIC DNA]</scope>
    <source>
        <strain evidence="1 2">HP260AFii</strain>
    </source>
</reference>
<dbReference type="AlphaFoldDB" id="A0ABC9S829"/>
<sequence length="52" mass="6249">MKGLKERAFCSINFLLHLKECEFGYNSKKNLYQVLLEWMRKICLSHVDPNIF</sequence>
<comment type="caution">
    <text evidence="1">The sequence shown here is derived from an EMBL/GenBank/DDBJ whole genome shotgun (WGS) entry which is preliminary data.</text>
</comment>
<dbReference type="Proteomes" id="UP000011945">
    <property type="component" value="Unassembled WGS sequence"/>
</dbReference>
<dbReference type="EMBL" id="APEZ01000072">
    <property type="protein sequence ID" value="EMH64704.1"/>
    <property type="molecule type" value="Genomic_DNA"/>
</dbReference>
<name>A0ABC9S829_HELPX</name>
<evidence type="ECO:0000313" key="2">
    <source>
        <dbReference type="Proteomes" id="UP000011945"/>
    </source>
</evidence>
<accession>A0ABC9S829</accession>
<proteinExistence type="predicted"/>
<protein>
    <submittedName>
        <fullName evidence="1">Uncharacterized protein</fullName>
    </submittedName>
</protein>